<dbReference type="Pfam" id="PF01851">
    <property type="entry name" value="PC_rep"/>
    <property type="match status" value="1"/>
</dbReference>
<name>A0A835I290_9MAGN</name>
<evidence type="ECO:0000313" key="4">
    <source>
        <dbReference type="Proteomes" id="UP000631114"/>
    </source>
</evidence>
<dbReference type="GO" id="GO:0043161">
    <property type="term" value="P:proteasome-mediated ubiquitin-dependent protein catabolic process"/>
    <property type="evidence" value="ECO:0007669"/>
    <property type="project" value="TreeGrafter"/>
</dbReference>
<dbReference type="GO" id="GO:0008540">
    <property type="term" value="C:proteasome regulatory particle, base subcomplex"/>
    <property type="evidence" value="ECO:0007669"/>
    <property type="project" value="TreeGrafter"/>
</dbReference>
<dbReference type="Proteomes" id="UP000631114">
    <property type="component" value="Unassembled WGS sequence"/>
</dbReference>
<dbReference type="InterPro" id="IPR035979">
    <property type="entry name" value="RBD_domain_sf"/>
</dbReference>
<proteinExistence type="predicted"/>
<protein>
    <recommendedName>
        <fullName evidence="2">RRM domain-containing protein</fullName>
    </recommendedName>
</protein>
<dbReference type="Gene3D" id="1.25.10.10">
    <property type="entry name" value="Leucine-rich Repeat Variant"/>
    <property type="match status" value="2"/>
</dbReference>
<dbReference type="GO" id="GO:0034515">
    <property type="term" value="C:proteasome storage granule"/>
    <property type="evidence" value="ECO:0007669"/>
    <property type="project" value="TreeGrafter"/>
</dbReference>
<dbReference type="InterPro" id="IPR012677">
    <property type="entry name" value="Nucleotide-bd_a/b_plait_sf"/>
</dbReference>
<dbReference type="InterPro" id="IPR034268">
    <property type="entry name" value="RBM25_RRM"/>
</dbReference>
<keyword evidence="1" id="KW-0677">Repeat</keyword>
<dbReference type="EMBL" id="JADFTS010000004">
    <property type="protein sequence ID" value="KAF9608762.1"/>
    <property type="molecule type" value="Genomic_DNA"/>
</dbReference>
<gene>
    <name evidence="3" type="ORF">IFM89_010894</name>
</gene>
<dbReference type="PANTHER" id="PTHR10943:SF1">
    <property type="entry name" value="26S PROTEASOME NON-ATPASE REGULATORY SUBUNIT 2"/>
    <property type="match status" value="1"/>
</dbReference>
<dbReference type="OrthoDB" id="6275295at2759"/>
<dbReference type="InterPro" id="IPR000504">
    <property type="entry name" value="RRM_dom"/>
</dbReference>
<dbReference type="GO" id="GO:0005634">
    <property type="term" value="C:nucleus"/>
    <property type="evidence" value="ECO:0007669"/>
    <property type="project" value="TreeGrafter"/>
</dbReference>
<keyword evidence="4" id="KW-1185">Reference proteome</keyword>
<feature type="non-terminal residue" evidence="3">
    <location>
        <position position="1"/>
    </location>
</feature>
<accession>A0A835I290</accession>
<dbReference type="CDD" id="cd12446">
    <property type="entry name" value="RRM_RBM25"/>
    <property type="match status" value="1"/>
</dbReference>
<dbReference type="Gene3D" id="3.30.70.330">
    <property type="match status" value="1"/>
</dbReference>
<feature type="domain" description="RRM" evidence="2">
    <location>
        <begin position="34"/>
        <end position="82"/>
    </location>
</feature>
<evidence type="ECO:0000256" key="1">
    <source>
        <dbReference type="ARBA" id="ARBA00022737"/>
    </source>
</evidence>
<dbReference type="SUPFAM" id="SSF54928">
    <property type="entry name" value="RNA-binding domain, RBD"/>
    <property type="match status" value="1"/>
</dbReference>
<comment type="caution">
    <text evidence="3">The sequence shown here is derived from an EMBL/GenBank/DDBJ whole genome shotgun (WGS) entry which is preliminary data.</text>
</comment>
<dbReference type="AlphaFoldDB" id="A0A835I290"/>
<sequence length="415" mass="46554">MGGGVTYYKNNPNMVEKCPMAIPICKGQFLLQLCGPVKSWKRAQDPSNEALRGFGFCEFESAEGLLRALRMGSKFKVDGQELVGVDFVLDEDMVADYDEREVMQKIINNAKLSEGYLNLARYLIRSWLFKNKEHGKASAATKSWYDFLWDVDSCLAQIDKYFHSNDNHIIASALLGVGIVNNDCDPALALLADYIDREDSTIRIGAIMGLGLAYAGSQNEIRKYLWDWDWVLHTPGPRTRVEATAEVSKTFNEKIRKYCDMTLLSCAYARTGNVLKVRIFSDNRAQHPRRIRVLRWRYIHGASVAKDGEHNIRRAVPFGSWTTLGISNPKSMLDTLSRFSHDSDSDVAMVCSIPAIISLGLIGAGTNNARIDGMLCNLSSYYYKEASLLFCVRIAQGLLTQITRLTNPGIFDANK</sequence>
<dbReference type="InterPro" id="IPR011989">
    <property type="entry name" value="ARM-like"/>
</dbReference>
<dbReference type="PANTHER" id="PTHR10943">
    <property type="entry name" value="26S PROTEASOME NON-ATPASE REGULATORY SUBUNIT"/>
    <property type="match status" value="1"/>
</dbReference>
<dbReference type="Pfam" id="PF00076">
    <property type="entry name" value="RRM_1"/>
    <property type="match status" value="1"/>
</dbReference>
<organism evidence="3 4">
    <name type="scientific">Coptis chinensis</name>
    <dbReference type="NCBI Taxonomy" id="261450"/>
    <lineage>
        <taxon>Eukaryota</taxon>
        <taxon>Viridiplantae</taxon>
        <taxon>Streptophyta</taxon>
        <taxon>Embryophyta</taxon>
        <taxon>Tracheophyta</taxon>
        <taxon>Spermatophyta</taxon>
        <taxon>Magnoliopsida</taxon>
        <taxon>Ranunculales</taxon>
        <taxon>Ranunculaceae</taxon>
        <taxon>Coptidoideae</taxon>
        <taxon>Coptis</taxon>
    </lineage>
</organism>
<reference evidence="3 4" key="1">
    <citation type="submission" date="2020-10" db="EMBL/GenBank/DDBJ databases">
        <title>The Coptis chinensis genome and diversification of protoberbering-type alkaloids.</title>
        <authorList>
            <person name="Wang B."/>
            <person name="Shu S."/>
            <person name="Song C."/>
            <person name="Liu Y."/>
        </authorList>
    </citation>
    <scope>NUCLEOTIDE SEQUENCE [LARGE SCALE GENOMIC DNA]</scope>
    <source>
        <strain evidence="3">HL-2020</strain>
        <tissue evidence="3">Leaf</tissue>
    </source>
</reference>
<evidence type="ECO:0000259" key="2">
    <source>
        <dbReference type="Pfam" id="PF00076"/>
    </source>
</evidence>
<evidence type="ECO:0000313" key="3">
    <source>
        <dbReference type="EMBL" id="KAF9608762.1"/>
    </source>
</evidence>
<dbReference type="GO" id="GO:0003723">
    <property type="term" value="F:RNA binding"/>
    <property type="evidence" value="ECO:0007669"/>
    <property type="project" value="InterPro"/>
</dbReference>
<dbReference type="InterPro" id="IPR002015">
    <property type="entry name" value="Proteasome/cyclosome_rpt"/>
</dbReference>